<evidence type="ECO:0000313" key="2">
    <source>
        <dbReference type="Proteomes" id="UP001499990"/>
    </source>
</evidence>
<gene>
    <name evidence="1" type="ORF">GCM10020367_51970</name>
</gene>
<dbReference type="EMBL" id="BAAAYL010000001">
    <property type="protein sequence ID" value="GAA3377203.1"/>
    <property type="molecule type" value="Genomic_DNA"/>
</dbReference>
<organism evidence="1 2">
    <name type="scientific">Streptomyces sannanensis</name>
    <dbReference type="NCBI Taxonomy" id="285536"/>
    <lineage>
        <taxon>Bacteria</taxon>
        <taxon>Bacillati</taxon>
        <taxon>Actinomycetota</taxon>
        <taxon>Actinomycetes</taxon>
        <taxon>Kitasatosporales</taxon>
        <taxon>Streptomycetaceae</taxon>
        <taxon>Streptomyces</taxon>
    </lineage>
</organism>
<protein>
    <submittedName>
        <fullName evidence="1">Uncharacterized protein</fullName>
    </submittedName>
</protein>
<proteinExistence type="predicted"/>
<name>A0ABP6SI91_9ACTN</name>
<comment type="caution">
    <text evidence="1">The sequence shown here is derived from an EMBL/GenBank/DDBJ whole genome shotgun (WGS) entry which is preliminary data.</text>
</comment>
<dbReference type="Proteomes" id="UP001499990">
    <property type="component" value="Unassembled WGS sequence"/>
</dbReference>
<keyword evidence="2" id="KW-1185">Reference proteome</keyword>
<accession>A0ABP6SI91</accession>
<reference evidence="2" key="1">
    <citation type="journal article" date="2019" name="Int. J. Syst. Evol. Microbiol.">
        <title>The Global Catalogue of Microorganisms (GCM) 10K type strain sequencing project: providing services to taxonomists for standard genome sequencing and annotation.</title>
        <authorList>
            <consortium name="The Broad Institute Genomics Platform"/>
            <consortium name="The Broad Institute Genome Sequencing Center for Infectious Disease"/>
            <person name="Wu L."/>
            <person name="Ma J."/>
        </authorList>
    </citation>
    <scope>NUCLEOTIDE SEQUENCE [LARGE SCALE GENOMIC DNA]</scope>
    <source>
        <strain evidence="2">JCM 9651</strain>
    </source>
</reference>
<sequence>MGEIEPAHDLGGAARDGLALLVRLLLRGPRAVRYVAWGTEAPGGGPAEV</sequence>
<evidence type="ECO:0000313" key="1">
    <source>
        <dbReference type="EMBL" id="GAA3377203.1"/>
    </source>
</evidence>